<protein>
    <recommendedName>
        <fullName evidence="4">D-aminoacyl-tRNA deacylase</fullName>
        <ecNumber evidence="4">3.1.1.96</ecNumber>
    </recommendedName>
</protein>
<name>H1Z3Z3_9EURY</name>
<dbReference type="InterPro" id="IPR007508">
    <property type="entry name" value="DtdA"/>
</dbReference>
<dbReference type="EMBL" id="CM001436">
    <property type="protein sequence ID" value="EHQ36615.1"/>
    <property type="molecule type" value="Genomic_DNA"/>
</dbReference>
<evidence type="ECO:0000256" key="4">
    <source>
        <dbReference type="HAMAP-Rule" id="MF_00562"/>
    </source>
</evidence>
<comment type="catalytic activity">
    <reaction evidence="4">
        <text>glycyl-tRNA(Ala) + H2O = tRNA(Ala) + glycine + H(+)</text>
        <dbReference type="Rhea" id="RHEA:53744"/>
        <dbReference type="Rhea" id="RHEA-COMP:9657"/>
        <dbReference type="Rhea" id="RHEA-COMP:13640"/>
        <dbReference type="ChEBI" id="CHEBI:15377"/>
        <dbReference type="ChEBI" id="CHEBI:15378"/>
        <dbReference type="ChEBI" id="CHEBI:57305"/>
        <dbReference type="ChEBI" id="CHEBI:78442"/>
        <dbReference type="ChEBI" id="CHEBI:78522"/>
        <dbReference type="EC" id="3.1.1.96"/>
    </reaction>
</comment>
<dbReference type="FunCoup" id="H1Z3Z3">
    <property type="interactions" value="3"/>
</dbReference>
<dbReference type="Gene3D" id="3.40.630.50">
    <property type="entry name" value="AF0625-like"/>
    <property type="match status" value="1"/>
</dbReference>
<dbReference type="GO" id="GO:0019478">
    <property type="term" value="P:D-amino acid catabolic process"/>
    <property type="evidence" value="ECO:0007669"/>
    <property type="project" value="UniProtKB-UniRule"/>
</dbReference>
<dbReference type="HOGENOM" id="CLU_610619_0_0_2"/>
<dbReference type="PANTHER" id="PTHR34667:SF1">
    <property type="entry name" value="D-AMINOACYL-TRNA DEACYLASE"/>
    <property type="match status" value="1"/>
</dbReference>
<keyword evidence="1 4" id="KW-0479">Metal-binding</keyword>
<dbReference type="EC" id="3.1.1.96" evidence="4"/>
<evidence type="ECO:0000256" key="1">
    <source>
        <dbReference type="ARBA" id="ARBA00022723"/>
    </source>
</evidence>
<reference evidence="5 6" key="1">
    <citation type="submission" date="2011-10" db="EMBL/GenBank/DDBJ databases">
        <title>The Improved High-Quality Draft genome of Methanoplanus limicola DSM 2279.</title>
        <authorList>
            <consortium name="US DOE Joint Genome Institute (JGI-PGF)"/>
            <person name="Lucas S."/>
            <person name="Copeland A."/>
            <person name="Lapidus A."/>
            <person name="Glavina del Rio T."/>
            <person name="Dalin E."/>
            <person name="Tice H."/>
            <person name="Bruce D."/>
            <person name="Goodwin L."/>
            <person name="Pitluck S."/>
            <person name="Peters L."/>
            <person name="Mikhailova N."/>
            <person name="Lu M."/>
            <person name="Kyrpides N."/>
            <person name="Mavromatis K."/>
            <person name="Ivanova N."/>
            <person name="Markowitz V."/>
            <person name="Cheng J.-F."/>
            <person name="Hugenholtz P."/>
            <person name="Woyke T."/>
            <person name="Wu D."/>
            <person name="Wirth R."/>
            <person name="Brambilla E.-M."/>
            <person name="Klenk H.-P."/>
            <person name="Eisen J.A."/>
        </authorList>
    </citation>
    <scope>NUCLEOTIDE SEQUENCE [LARGE SCALE GENOMIC DNA]</scope>
    <source>
        <strain evidence="5 6">DSM 2279</strain>
    </source>
</reference>
<keyword evidence="3 4" id="KW-0862">Zinc</keyword>
<dbReference type="GO" id="GO:0106026">
    <property type="term" value="F:Gly-tRNA(Ala) deacylase activity"/>
    <property type="evidence" value="ECO:0007669"/>
    <property type="project" value="RHEA"/>
</dbReference>
<organism evidence="5 6">
    <name type="scientific">Methanoplanus limicola DSM 2279</name>
    <dbReference type="NCBI Taxonomy" id="937775"/>
    <lineage>
        <taxon>Archaea</taxon>
        <taxon>Methanobacteriati</taxon>
        <taxon>Methanobacteriota</taxon>
        <taxon>Stenosarchaea group</taxon>
        <taxon>Methanomicrobia</taxon>
        <taxon>Methanomicrobiales</taxon>
        <taxon>Methanomicrobiaceae</taxon>
        <taxon>Methanoplanus</taxon>
    </lineage>
</organism>
<dbReference type="GO" id="GO:0008270">
    <property type="term" value="F:zinc ion binding"/>
    <property type="evidence" value="ECO:0007669"/>
    <property type="project" value="UniProtKB-UniRule"/>
</dbReference>
<dbReference type="HAMAP" id="MF_00562">
    <property type="entry name" value="Deacylase_DtdA"/>
    <property type="match status" value="1"/>
</dbReference>
<evidence type="ECO:0000313" key="5">
    <source>
        <dbReference type="EMBL" id="EHQ36615.1"/>
    </source>
</evidence>
<comment type="subunit">
    <text evidence="4">Monomer.</text>
</comment>
<dbReference type="GO" id="GO:0051499">
    <property type="term" value="F:D-aminoacyl-tRNA deacylase activity"/>
    <property type="evidence" value="ECO:0007669"/>
    <property type="project" value="UniProtKB-UniRule"/>
</dbReference>
<evidence type="ECO:0000256" key="3">
    <source>
        <dbReference type="ARBA" id="ARBA00022833"/>
    </source>
</evidence>
<dbReference type="AlphaFoldDB" id="H1Z3Z3"/>
<dbReference type="RefSeq" id="WP_004079056.1">
    <property type="nucleotide sequence ID" value="NZ_CM001436.1"/>
</dbReference>
<comment type="cofactor">
    <cofactor evidence="4">
        <name>Zn(2+)</name>
        <dbReference type="ChEBI" id="CHEBI:29105"/>
    </cofactor>
    <text evidence="4">Binds 2 Zn(2+) ions per subunit.</text>
</comment>
<dbReference type="InterPro" id="IPR018033">
    <property type="entry name" value="Deacylase_DtdA_archaea"/>
</dbReference>
<evidence type="ECO:0000256" key="2">
    <source>
        <dbReference type="ARBA" id="ARBA00022801"/>
    </source>
</evidence>
<proteinExistence type="inferred from homology"/>
<accession>H1Z3Z3</accession>
<evidence type="ECO:0000313" key="6">
    <source>
        <dbReference type="Proteomes" id="UP000005741"/>
    </source>
</evidence>
<comment type="function">
    <text evidence="4">D-aminoacyl-tRNA deacylase with broad substrate specificity. By recycling D-aminoacyl-tRNA to D-amino acids and free tRNA molecules, this enzyme counteracts the toxicity associated with the formation of D-aminoacyl-tRNA entities in vivo.</text>
</comment>
<sequence length="441" mass="48831">MKISIVNSAKDPAGCHIREELLEMTGHSGSGIFRYFTHEIVFLETEERLIYEDNLDVRTDCDLIIFISRHTSVNPAPALTVHVTGNFKTADYGGEPESLAMAAPEWMHRTLNALLKNAPDGYSVSYEVTHHGPTDLRTPSFFVEIGSTEKEWADKDAASAVAGSLLEVLKEDSPEVIRLIGFGGNHYAARETEMALSSNAGFGHICHSREVPDADKETVIRMIKNSGAQAAYIDKKSVPKSDLRRIEKILADLNLPLLSEGEVISAGELDWETFLEIREMADEVKGAGKVKIMAISGKGELFRFGIDADLFEEALRADKSAVVKTLQKLPLVCITSLSGNLLPEFISYKENRLKLINDLITLCVKTLHKEEFTVTDNDRIIIRRVRFDPDAAKKAGVPPGPLYGKLASGNEIIIEGRKITPEMVSVVDEKIIHLEGLERYL</sequence>
<dbReference type="OrthoDB" id="9863at2157"/>
<comment type="similarity">
    <text evidence="4">Belongs to the DtdA deacylase family.</text>
</comment>
<dbReference type="Pfam" id="PF04414">
    <property type="entry name" value="tRNA_deacylase"/>
    <property type="match status" value="1"/>
</dbReference>
<gene>
    <name evidence="4" type="primary">dtdA</name>
    <name evidence="5" type="ORF">Metlim_2573</name>
</gene>
<dbReference type="Proteomes" id="UP000005741">
    <property type="component" value="Chromosome"/>
</dbReference>
<dbReference type="PANTHER" id="PTHR34667">
    <property type="entry name" value="D-AMINOACYL-TRNA DEACYLASE"/>
    <property type="match status" value="1"/>
</dbReference>
<dbReference type="SUPFAM" id="SSF142535">
    <property type="entry name" value="AF0625-like"/>
    <property type="match status" value="1"/>
</dbReference>
<comment type="catalytic activity">
    <reaction evidence="4">
        <text>a D-aminoacyl-tRNA + H2O = a tRNA + a D-alpha-amino acid + H(+)</text>
        <dbReference type="Rhea" id="RHEA:13953"/>
        <dbReference type="Rhea" id="RHEA-COMP:10123"/>
        <dbReference type="Rhea" id="RHEA-COMP:10124"/>
        <dbReference type="ChEBI" id="CHEBI:15377"/>
        <dbReference type="ChEBI" id="CHEBI:15378"/>
        <dbReference type="ChEBI" id="CHEBI:59871"/>
        <dbReference type="ChEBI" id="CHEBI:78442"/>
        <dbReference type="ChEBI" id="CHEBI:79333"/>
        <dbReference type="EC" id="3.1.1.96"/>
    </reaction>
</comment>
<dbReference type="STRING" id="937775.Metlim_2573"/>
<keyword evidence="6" id="KW-1185">Reference proteome</keyword>
<keyword evidence="2 4" id="KW-0378">Hydrolase</keyword>
<dbReference type="InParanoid" id="H1Z3Z3"/>
<dbReference type="Gene3D" id="3.40.50.10700">
    <property type="entry name" value="AF0625-like"/>
    <property type="match status" value="1"/>
</dbReference>